<proteinExistence type="predicted"/>
<dbReference type="AlphaFoldDB" id="X1SR61"/>
<feature type="transmembrane region" description="Helical" evidence="1">
    <location>
        <begin position="89"/>
        <end position="107"/>
    </location>
</feature>
<name>X1SR61_9ZZZZ</name>
<accession>X1SR61</accession>
<evidence type="ECO:0000313" key="2">
    <source>
        <dbReference type="EMBL" id="GAI95418.1"/>
    </source>
</evidence>
<dbReference type="EMBL" id="BARW01018138">
    <property type="protein sequence ID" value="GAI95418.1"/>
    <property type="molecule type" value="Genomic_DNA"/>
</dbReference>
<evidence type="ECO:0000256" key="1">
    <source>
        <dbReference type="SAM" id="Phobius"/>
    </source>
</evidence>
<feature type="transmembrane region" description="Helical" evidence="1">
    <location>
        <begin position="59"/>
        <end position="77"/>
    </location>
</feature>
<keyword evidence="1" id="KW-0472">Membrane</keyword>
<comment type="caution">
    <text evidence="2">The sequence shown here is derived from an EMBL/GenBank/DDBJ whole genome shotgun (WGS) entry which is preliminary data.</text>
</comment>
<protein>
    <submittedName>
        <fullName evidence="2">Uncharacterized protein</fullName>
    </submittedName>
</protein>
<feature type="transmembrane region" description="Helical" evidence="1">
    <location>
        <begin position="6"/>
        <end position="28"/>
    </location>
</feature>
<reference evidence="2" key="1">
    <citation type="journal article" date="2014" name="Front. Microbiol.">
        <title>High frequency of phylogenetically diverse reductive dehalogenase-homologous genes in deep subseafloor sedimentary metagenomes.</title>
        <authorList>
            <person name="Kawai M."/>
            <person name="Futagami T."/>
            <person name="Toyoda A."/>
            <person name="Takaki Y."/>
            <person name="Nishi S."/>
            <person name="Hori S."/>
            <person name="Arai W."/>
            <person name="Tsubouchi T."/>
            <person name="Morono Y."/>
            <person name="Uchiyama I."/>
            <person name="Ito T."/>
            <person name="Fujiyama A."/>
            <person name="Inagaki F."/>
            <person name="Takami H."/>
        </authorList>
    </citation>
    <scope>NUCLEOTIDE SEQUENCE</scope>
    <source>
        <strain evidence="2">Expedition CK06-06</strain>
    </source>
</reference>
<keyword evidence="1" id="KW-1133">Transmembrane helix</keyword>
<feature type="transmembrane region" description="Helical" evidence="1">
    <location>
        <begin position="35"/>
        <end position="53"/>
    </location>
</feature>
<sequence length="171" mass="19713">MAGFELINSIIIVATLFVIFGIFLFFDLFKRNERYGYLAYIVALIPINVLWFLQVDVLGVYLVLFILWIFCLLRDLYGVTKEKKEINDVVLYLILAIIIQLTLTAILPESIDTMKTNTTPYWFFYLPDTYTSVFGLESWVNPTMMFAFRVTASLLIGLVIVPLLVDLKGED</sequence>
<keyword evidence="1" id="KW-0812">Transmembrane</keyword>
<gene>
    <name evidence="2" type="ORF">S12H4_31122</name>
</gene>
<feature type="transmembrane region" description="Helical" evidence="1">
    <location>
        <begin position="146"/>
        <end position="165"/>
    </location>
</feature>
<feature type="non-terminal residue" evidence="2">
    <location>
        <position position="171"/>
    </location>
</feature>
<organism evidence="2">
    <name type="scientific">marine sediment metagenome</name>
    <dbReference type="NCBI Taxonomy" id="412755"/>
    <lineage>
        <taxon>unclassified sequences</taxon>
        <taxon>metagenomes</taxon>
        <taxon>ecological metagenomes</taxon>
    </lineage>
</organism>